<dbReference type="RefSeq" id="WP_218319474.1">
    <property type="nucleotide sequence ID" value="NZ_JAEEGC010000025.1"/>
</dbReference>
<protein>
    <submittedName>
        <fullName evidence="1">Uncharacterized protein</fullName>
    </submittedName>
</protein>
<evidence type="ECO:0000313" key="1">
    <source>
        <dbReference type="EMBL" id="MBV7272438.1"/>
    </source>
</evidence>
<accession>A0A949TU55</accession>
<comment type="caution">
    <text evidence="1">The sequence shown here is derived from an EMBL/GenBank/DDBJ whole genome shotgun (WGS) entry which is preliminary data.</text>
</comment>
<proteinExistence type="predicted"/>
<dbReference type="AlphaFoldDB" id="A0A949TU55"/>
<sequence>MIKEKEKFSNSNNQDFDKLSDDTLNFATGGTTYWLCGNDGYSDGCLNCEWFYLDDTTDVNKIFYYCISTTPNTLLKEELKTSPRKY</sequence>
<name>A0A949TU55_9CLOT</name>
<evidence type="ECO:0000313" key="2">
    <source>
        <dbReference type="Proteomes" id="UP000694308"/>
    </source>
</evidence>
<dbReference type="EMBL" id="JAEEGC010000025">
    <property type="protein sequence ID" value="MBV7272438.1"/>
    <property type="molecule type" value="Genomic_DNA"/>
</dbReference>
<gene>
    <name evidence="1" type="ORF">I6U48_05850</name>
</gene>
<dbReference type="Proteomes" id="UP000694308">
    <property type="component" value="Unassembled WGS sequence"/>
</dbReference>
<reference evidence="1" key="1">
    <citation type="submission" date="2020-12" db="EMBL/GenBank/DDBJ databases">
        <title>Clostridium thailandense sp. nov., a novel acetogenic bacterium isolated from peat land soil in Thailand.</title>
        <authorList>
            <person name="Chaikitkaew S."/>
            <person name="Birkeland N.K."/>
        </authorList>
    </citation>
    <scope>NUCLEOTIDE SEQUENCE</scope>
    <source>
        <strain evidence="1">PL3</strain>
    </source>
</reference>
<keyword evidence="2" id="KW-1185">Reference proteome</keyword>
<organism evidence="1 2">
    <name type="scientific">Clostridium thailandense</name>
    <dbReference type="NCBI Taxonomy" id="2794346"/>
    <lineage>
        <taxon>Bacteria</taxon>
        <taxon>Bacillati</taxon>
        <taxon>Bacillota</taxon>
        <taxon>Clostridia</taxon>
        <taxon>Eubacteriales</taxon>
        <taxon>Clostridiaceae</taxon>
        <taxon>Clostridium</taxon>
    </lineage>
</organism>